<keyword evidence="2" id="KW-1185">Reference proteome</keyword>
<evidence type="ECO:0000313" key="1">
    <source>
        <dbReference type="EMBL" id="RFU69283.1"/>
    </source>
</evidence>
<protein>
    <submittedName>
        <fullName evidence="1">Uncharacterized protein</fullName>
    </submittedName>
</protein>
<accession>A0A372LNT2</accession>
<dbReference type="AlphaFoldDB" id="A0A372LNT2"/>
<organism evidence="1 2">
    <name type="scientific">Peribacillus saganii</name>
    <dbReference type="NCBI Taxonomy" id="2303992"/>
    <lineage>
        <taxon>Bacteria</taxon>
        <taxon>Bacillati</taxon>
        <taxon>Bacillota</taxon>
        <taxon>Bacilli</taxon>
        <taxon>Bacillales</taxon>
        <taxon>Bacillaceae</taxon>
        <taxon>Peribacillus</taxon>
    </lineage>
</organism>
<proteinExistence type="predicted"/>
<reference evidence="1 2" key="1">
    <citation type="submission" date="2018-08" db="EMBL/GenBank/DDBJ databases">
        <title>Bacillus chawlae sp. nov., Bacillus glennii sp. nov., and Bacillus saganii sp. nov. Isolated from the Vehicle Assembly Building at Kennedy Space Center where the Viking Spacecraft were Assembled.</title>
        <authorList>
            <person name="Seuylemezian A."/>
            <person name="Vaishampayan P."/>
        </authorList>
    </citation>
    <scope>NUCLEOTIDE SEQUENCE [LARGE SCALE GENOMIC DNA]</scope>
    <source>
        <strain evidence="1 2">V47-23a</strain>
    </source>
</reference>
<dbReference type="Proteomes" id="UP000264541">
    <property type="component" value="Unassembled WGS sequence"/>
</dbReference>
<gene>
    <name evidence="1" type="ORF">D0469_10095</name>
</gene>
<name>A0A372LNT2_9BACI</name>
<evidence type="ECO:0000313" key="2">
    <source>
        <dbReference type="Proteomes" id="UP000264541"/>
    </source>
</evidence>
<sequence>MEACSLNILKYLFLDICPKCKKRLNTNKSNKILSLIVKSCPDEHFEKVYHPALETYVEINK</sequence>
<dbReference type="EMBL" id="QVTE01000027">
    <property type="protein sequence ID" value="RFU69283.1"/>
    <property type="molecule type" value="Genomic_DNA"/>
</dbReference>
<comment type="caution">
    <text evidence="1">The sequence shown here is derived from an EMBL/GenBank/DDBJ whole genome shotgun (WGS) entry which is preliminary data.</text>
</comment>